<evidence type="ECO:0000313" key="3">
    <source>
        <dbReference type="Proteomes" id="UP000248259"/>
    </source>
</evidence>
<evidence type="ECO:0000313" key="2">
    <source>
        <dbReference type="EMBL" id="PZA15311.1"/>
    </source>
</evidence>
<organism evidence="2 3">
    <name type="scientific">Parazoarcus communis SWub3 = DSM 12120</name>
    <dbReference type="NCBI Taxonomy" id="1121029"/>
    <lineage>
        <taxon>Bacteria</taxon>
        <taxon>Pseudomonadati</taxon>
        <taxon>Pseudomonadota</taxon>
        <taxon>Betaproteobacteria</taxon>
        <taxon>Rhodocyclales</taxon>
        <taxon>Zoogloeaceae</taxon>
        <taxon>Parazoarcus</taxon>
    </lineage>
</organism>
<dbReference type="Proteomes" id="UP000248259">
    <property type="component" value="Unassembled WGS sequence"/>
</dbReference>
<dbReference type="EMBL" id="QKOE01000015">
    <property type="protein sequence ID" value="PZA15311.1"/>
    <property type="molecule type" value="Genomic_DNA"/>
</dbReference>
<evidence type="ECO:0000256" key="1">
    <source>
        <dbReference type="SAM" id="MobiDB-lite"/>
    </source>
</evidence>
<keyword evidence="3" id="KW-1185">Reference proteome</keyword>
<dbReference type="Gene3D" id="2.30.110.20">
    <property type="entry name" value="Hcp1-like"/>
    <property type="match status" value="1"/>
</dbReference>
<dbReference type="InterPro" id="IPR053165">
    <property type="entry name" value="HSI-I_assembly_Hcp1"/>
</dbReference>
<gene>
    <name evidence="2" type="ORF">DNK49_17315</name>
</gene>
<dbReference type="Pfam" id="PF05638">
    <property type="entry name" value="T6SS_HCP"/>
    <property type="match status" value="1"/>
</dbReference>
<dbReference type="RefSeq" id="WP_110527367.1">
    <property type="nucleotide sequence ID" value="NZ_QKOE01000015.1"/>
</dbReference>
<dbReference type="NCBIfam" id="TIGR03344">
    <property type="entry name" value="VI_effect_Hcp1"/>
    <property type="match status" value="1"/>
</dbReference>
<reference evidence="2 3" key="1">
    <citation type="submission" date="2018-06" db="EMBL/GenBank/DDBJ databases">
        <title>Azoarcus communis strain SWub3 genome.</title>
        <authorList>
            <person name="Zorraquino Salvo V."/>
            <person name="Toubiana D."/>
            <person name="Blumwald E."/>
        </authorList>
    </citation>
    <scope>NUCLEOTIDE SEQUENCE [LARGE SCALE GENOMIC DNA]</scope>
    <source>
        <strain evidence="2 3">SWub3</strain>
    </source>
</reference>
<proteinExistence type="predicted"/>
<name>A0A323USN3_9RHOO</name>
<dbReference type="SUPFAM" id="SSF141452">
    <property type="entry name" value="Hcp1-like"/>
    <property type="match status" value="1"/>
</dbReference>
<dbReference type="InterPro" id="IPR036624">
    <property type="entry name" value="Hcp1-lik_sf"/>
</dbReference>
<protein>
    <submittedName>
        <fullName evidence="2">Hcp1 family type VI secretion system effector</fullName>
    </submittedName>
</protein>
<accession>A0A323USN3</accession>
<dbReference type="AlphaFoldDB" id="A0A323USN3"/>
<sequence>MAIGDIFLKVEGSRSGPIKGEAQDMLHKSEIDVLAWTWGMQGNASATATAASGRAGANQVALKELVVTKLVDRASTGLMSALRTNEPIKQAVLTARKAGGAKAVEYLTITLSNARISALELEGVGGGGQAAIERVSFAFQKITVEYRGQSESGGSSATSQFETDISPK</sequence>
<dbReference type="PANTHER" id="PTHR36152:SF5">
    <property type="entry name" value="PROTEIN HCP1"/>
    <property type="match status" value="1"/>
</dbReference>
<comment type="caution">
    <text evidence="2">The sequence shown here is derived from an EMBL/GenBank/DDBJ whole genome shotgun (WGS) entry which is preliminary data.</text>
</comment>
<dbReference type="OrthoDB" id="5066999at2"/>
<feature type="region of interest" description="Disordered" evidence="1">
    <location>
        <begin position="149"/>
        <end position="168"/>
    </location>
</feature>
<dbReference type="InterPro" id="IPR008514">
    <property type="entry name" value="T6SS_Hcp"/>
</dbReference>
<dbReference type="PANTHER" id="PTHR36152">
    <property type="entry name" value="CYTOPLASMIC PROTEIN-RELATED"/>
    <property type="match status" value="1"/>
</dbReference>